<evidence type="ECO:0008006" key="2">
    <source>
        <dbReference type="Google" id="ProtNLM"/>
    </source>
</evidence>
<sequence length="124" mass="13647">MAQGARILAVGEVLWDCFGNERRLGGAPFNFGYYAAALGAESAVISAVGADPSGREIRRRARAEQGFSLASRRRWEGRRGDGPHPCALHLQRDSQHPTGVVRVTLDEAGNPTFRILTRRAWDFI</sequence>
<organism evidence="1">
    <name type="scientific">marine sediment metagenome</name>
    <dbReference type="NCBI Taxonomy" id="412755"/>
    <lineage>
        <taxon>unclassified sequences</taxon>
        <taxon>metagenomes</taxon>
        <taxon>ecological metagenomes</taxon>
    </lineage>
</organism>
<evidence type="ECO:0000313" key="1">
    <source>
        <dbReference type="EMBL" id="GAG50570.1"/>
    </source>
</evidence>
<dbReference type="InterPro" id="IPR029056">
    <property type="entry name" value="Ribokinase-like"/>
</dbReference>
<accession>X0Y493</accession>
<gene>
    <name evidence="1" type="ORF">S01H1_82554</name>
</gene>
<dbReference type="Gene3D" id="3.40.1190.20">
    <property type="match status" value="1"/>
</dbReference>
<proteinExistence type="predicted"/>
<name>X0Y493_9ZZZZ</name>
<dbReference type="EMBL" id="BARS01055972">
    <property type="protein sequence ID" value="GAG50570.1"/>
    <property type="molecule type" value="Genomic_DNA"/>
</dbReference>
<feature type="non-terminal residue" evidence="1">
    <location>
        <position position="124"/>
    </location>
</feature>
<protein>
    <recommendedName>
        <fullName evidence="2">Carbohydrate kinase PfkB domain-containing protein</fullName>
    </recommendedName>
</protein>
<dbReference type="SUPFAM" id="SSF53613">
    <property type="entry name" value="Ribokinase-like"/>
    <property type="match status" value="1"/>
</dbReference>
<dbReference type="AlphaFoldDB" id="X0Y493"/>
<reference evidence="1" key="1">
    <citation type="journal article" date="2014" name="Front. Microbiol.">
        <title>High frequency of phylogenetically diverse reductive dehalogenase-homologous genes in deep subseafloor sedimentary metagenomes.</title>
        <authorList>
            <person name="Kawai M."/>
            <person name="Futagami T."/>
            <person name="Toyoda A."/>
            <person name="Takaki Y."/>
            <person name="Nishi S."/>
            <person name="Hori S."/>
            <person name="Arai W."/>
            <person name="Tsubouchi T."/>
            <person name="Morono Y."/>
            <person name="Uchiyama I."/>
            <person name="Ito T."/>
            <person name="Fujiyama A."/>
            <person name="Inagaki F."/>
            <person name="Takami H."/>
        </authorList>
    </citation>
    <scope>NUCLEOTIDE SEQUENCE</scope>
    <source>
        <strain evidence="1">Expedition CK06-06</strain>
    </source>
</reference>
<comment type="caution">
    <text evidence="1">The sequence shown here is derived from an EMBL/GenBank/DDBJ whole genome shotgun (WGS) entry which is preliminary data.</text>
</comment>